<reference evidence="9" key="1">
    <citation type="submission" date="2016-03" db="EMBL/GenBank/DDBJ databases">
        <title>Complete genome sequence of Solimmundus cernigliae, representing a novel lineage of polycyclic aromatic hydrocarbon degraders within the Gammaproteobacteria.</title>
        <authorList>
            <person name="Singleton D.R."/>
            <person name="Dickey A.N."/>
            <person name="Scholl E.H."/>
            <person name="Wright F.A."/>
            <person name="Aitken M.D."/>
        </authorList>
    </citation>
    <scope>NUCLEOTIDE SEQUENCE [LARGE SCALE GENOMIC DNA]</scope>
    <source>
        <strain evidence="9">TR3.2</strain>
    </source>
</reference>
<evidence type="ECO:0000256" key="1">
    <source>
        <dbReference type="ARBA" id="ARBA00004651"/>
    </source>
</evidence>
<dbReference type="GO" id="GO:0005886">
    <property type="term" value="C:plasma membrane"/>
    <property type="evidence" value="ECO:0007669"/>
    <property type="project" value="UniProtKB-SubCell"/>
</dbReference>
<feature type="transmembrane region" description="Helical" evidence="7">
    <location>
        <begin position="84"/>
        <end position="108"/>
    </location>
</feature>
<feature type="transmembrane region" description="Helical" evidence="7">
    <location>
        <begin position="53"/>
        <end position="72"/>
    </location>
</feature>
<evidence type="ECO:0000313" key="9">
    <source>
        <dbReference type="Proteomes" id="UP000092952"/>
    </source>
</evidence>
<feature type="transmembrane region" description="Helical" evidence="7">
    <location>
        <begin position="20"/>
        <end position="41"/>
    </location>
</feature>
<feature type="transmembrane region" description="Helical" evidence="7">
    <location>
        <begin position="150"/>
        <end position="170"/>
    </location>
</feature>
<comment type="similarity">
    <text evidence="2">Belongs to the polysaccharide synthase family.</text>
</comment>
<keyword evidence="9" id="KW-1185">Reference proteome</keyword>
<dbReference type="Proteomes" id="UP000092952">
    <property type="component" value="Chromosome"/>
</dbReference>
<protein>
    <recommendedName>
        <fullName evidence="10">Polysaccharide biosynthesis protein C-terminal domain-containing protein</fullName>
    </recommendedName>
</protein>
<dbReference type="InterPro" id="IPR050833">
    <property type="entry name" value="Poly_Biosynth_Transport"/>
</dbReference>
<gene>
    <name evidence="8" type="ORF">PG2T_02050</name>
</gene>
<keyword evidence="5 7" id="KW-1133">Transmembrane helix</keyword>
<feature type="transmembrane region" description="Helical" evidence="7">
    <location>
        <begin position="448"/>
        <end position="469"/>
    </location>
</feature>
<evidence type="ECO:0000256" key="3">
    <source>
        <dbReference type="ARBA" id="ARBA00022475"/>
    </source>
</evidence>
<keyword evidence="4 7" id="KW-0812">Transmembrane</keyword>
<comment type="subcellular location">
    <subcellularLocation>
        <location evidence="1">Cell membrane</location>
        <topology evidence="1">Multi-pass membrane protein</topology>
    </subcellularLocation>
</comment>
<dbReference type="FunCoup" id="A0A1B1YQP0">
    <property type="interactions" value="115"/>
</dbReference>
<dbReference type="Pfam" id="PF13440">
    <property type="entry name" value="Polysacc_synt_3"/>
    <property type="match status" value="1"/>
</dbReference>
<feature type="transmembrane region" description="Helical" evidence="7">
    <location>
        <begin position="417"/>
        <end position="436"/>
    </location>
</feature>
<evidence type="ECO:0000256" key="7">
    <source>
        <dbReference type="SAM" id="Phobius"/>
    </source>
</evidence>
<feature type="transmembrane region" description="Helical" evidence="7">
    <location>
        <begin position="289"/>
        <end position="310"/>
    </location>
</feature>
<feature type="transmembrane region" description="Helical" evidence="7">
    <location>
        <begin position="120"/>
        <end position="138"/>
    </location>
</feature>
<feature type="transmembrane region" description="Helical" evidence="7">
    <location>
        <begin position="358"/>
        <end position="378"/>
    </location>
</feature>
<evidence type="ECO:0000256" key="5">
    <source>
        <dbReference type="ARBA" id="ARBA00022989"/>
    </source>
</evidence>
<sequence>MNGERAALLGKAMRAFKWNVLGILARILLQFGAMVVLARLIDPAGFGFFGGSLLVYGLAVLMADLGLGMALVQRGELTEDIRRTAWGHLLLSHAGVAAGVYWGAPWFAALLEAPDLQDGIRVMALAIMITAFIVLPTAELRRRIDFRRIQMAQVTGYFAGFVLTAIPLAVLGWGGWSLVVALLVQQLVMAAICAHAAPQPLRPRWTRLPVGLPTFGLRVVGSNLANWVTENLDNLLIARFKGLGALGVYSVSYSLARTPVNHVVNTIQQVVFATSSRAQEDHASLSRGYLALLKAVALVTLPIFFGAAVVADSVVVGLYGARWSEAGPVFAALCVAMPFHALMAVAGPILWGRGRTGVELKVQTAVAIALLVVLMLLMQHSLTVLAWAVCAVYAARATLMTVALARDLDIPLVRIVRALRSPLLLAAAVMLLLGVMESVLMGTHAGAVLRLAGLVGAASAGLLLIGMLWPRQVLGDDLAFLFTRLPLLQRLSAMRGAGV</sequence>
<feature type="transmembrane region" description="Helical" evidence="7">
    <location>
        <begin position="330"/>
        <end position="351"/>
    </location>
</feature>
<evidence type="ECO:0008006" key="10">
    <source>
        <dbReference type="Google" id="ProtNLM"/>
    </source>
</evidence>
<organism evidence="8 9">
    <name type="scientific">Immundisolibacter cernigliae</name>
    <dbReference type="NCBI Taxonomy" id="1810504"/>
    <lineage>
        <taxon>Bacteria</taxon>
        <taxon>Pseudomonadati</taxon>
        <taxon>Pseudomonadota</taxon>
        <taxon>Gammaproteobacteria</taxon>
        <taxon>Immundisolibacterales</taxon>
        <taxon>Immundisolibacteraceae</taxon>
        <taxon>Immundisolibacter</taxon>
    </lineage>
</organism>
<evidence type="ECO:0000256" key="4">
    <source>
        <dbReference type="ARBA" id="ARBA00022692"/>
    </source>
</evidence>
<dbReference type="PANTHER" id="PTHR30250:SF10">
    <property type="entry name" value="LIPOPOLYSACCHARIDE BIOSYNTHESIS PROTEIN WZXC"/>
    <property type="match status" value="1"/>
</dbReference>
<dbReference type="AlphaFoldDB" id="A0A1B1YQP0"/>
<dbReference type="PANTHER" id="PTHR30250">
    <property type="entry name" value="PST FAMILY PREDICTED COLANIC ACID TRANSPORTER"/>
    <property type="match status" value="1"/>
</dbReference>
<dbReference type="InParanoid" id="A0A1B1YQP0"/>
<dbReference type="EMBL" id="CP014671">
    <property type="protein sequence ID" value="ANX03088.1"/>
    <property type="molecule type" value="Genomic_DNA"/>
</dbReference>
<evidence type="ECO:0000313" key="8">
    <source>
        <dbReference type="EMBL" id="ANX03088.1"/>
    </source>
</evidence>
<name>A0A1B1YQP0_9GAMM</name>
<dbReference type="CDD" id="cd13127">
    <property type="entry name" value="MATE_tuaB_like"/>
    <property type="match status" value="1"/>
</dbReference>
<proteinExistence type="inferred from homology"/>
<accession>A0A1B1YQP0</accession>
<dbReference type="KEGG" id="gbi:PG2T_02050"/>
<evidence type="ECO:0000256" key="2">
    <source>
        <dbReference type="ARBA" id="ARBA00007430"/>
    </source>
</evidence>
<keyword evidence="3" id="KW-1003">Cell membrane</keyword>
<keyword evidence="6 7" id="KW-0472">Membrane</keyword>
<evidence type="ECO:0000256" key="6">
    <source>
        <dbReference type="ARBA" id="ARBA00023136"/>
    </source>
</evidence>
<dbReference type="STRING" id="1810504.PG2T_02050"/>